<name>A0A024GI59_9STRA</name>
<proteinExistence type="predicted"/>
<protein>
    <submittedName>
        <fullName evidence="1">Uncharacterized protein</fullName>
    </submittedName>
</protein>
<dbReference type="Proteomes" id="UP000053237">
    <property type="component" value="Unassembled WGS sequence"/>
</dbReference>
<dbReference type="EMBL" id="CAIX01000132">
    <property type="protein sequence ID" value="CCI46578.1"/>
    <property type="molecule type" value="Genomic_DNA"/>
</dbReference>
<evidence type="ECO:0000313" key="2">
    <source>
        <dbReference type="Proteomes" id="UP000053237"/>
    </source>
</evidence>
<dbReference type="InParanoid" id="A0A024GI59"/>
<evidence type="ECO:0000313" key="1">
    <source>
        <dbReference type="EMBL" id="CCI46578.1"/>
    </source>
</evidence>
<comment type="caution">
    <text evidence="1">The sequence shown here is derived from an EMBL/GenBank/DDBJ whole genome shotgun (WGS) entry which is preliminary data.</text>
</comment>
<organism evidence="1 2">
    <name type="scientific">Albugo candida</name>
    <dbReference type="NCBI Taxonomy" id="65357"/>
    <lineage>
        <taxon>Eukaryota</taxon>
        <taxon>Sar</taxon>
        <taxon>Stramenopiles</taxon>
        <taxon>Oomycota</taxon>
        <taxon>Peronosporomycetes</taxon>
        <taxon>Albuginales</taxon>
        <taxon>Albuginaceae</taxon>
        <taxon>Albugo</taxon>
    </lineage>
</organism>
<reference evidence="1 2" key="1">
    <citation type="submission" date="2012-05" db="EMBL/GenBank/DDBJ databases">
        <title>Recombination and specialization in a pathogen metapopulation.</title>
        <authorList>
            <person name="Gardiner A."/>
            <person name="Kemen E."/>
            <person name="Schultz-Larsen T."/>
            <person name="MacLean D."/>
            <person name="Van Oosterhout C."/>
            <person name="Jones J.D.G."/>
        </authorList>
    </citation>
    <scope>NUCLEOTIDE SEQUENCE [LARGE SCALE GENOMIC DNA]</scope>
    <source>
        <strain evidence="1 2">Ac Nc2</strain>
    </source>
</reference>
<dbReference type="OrthoDB" id="58761at2759"/>
<sequence length="245" mass="28224">MDDCDKLMGKLEDFMEFLSFSVIENRSFSGVVTFAFQSSHGKKAHQIACLRTVDLRKTIHILRRGILEDDPERSDVIVVYVSLKDFLYMYSGEATAAEIAGMCMSGRVCIPWSAMGKLRAFADSFDFSSEKWEEFYQSRQNTQMKISHVCKKPCCASIEPINSNWMLVNDSSTVTTSDDWEIVIDEIYHIAACKSSEESERSAGLKNTEEWLGKWFRENIQKQRFPLIQTNVCDSIRDWRKLFVV</sequence>
<gene>
    <name evidence="1" type="ORF">BN9_075210</name>
</gene>
<dbReference type="STRING" id="65357.A0A024GI59"/>
<accession>A0A024GI59</accession>
<dbReference type="AlphaFoldDB" id="A0A024GI59"/>
<keyword evidence="2" id="KW-1185">Reference proteome</keyword>